<dbReference type="Proteomes" id="UP000823860">
    <property type="component" value="Unassembled WGS sequence"/>
</dbReference>
<feature type="domain" description="N-acetyltransferase" evidence="1">
    <location>
        <begin position="33"/>
        <end position="176"/>
    </location>
</feature>
<gene>
    <name evidence="2" type="ORF">H9785_02475</name>
</gene>
<name>A0A9D2HPW6_9BACE</name>
<dbReference type="Pfam" id="PF00583">
    <property type="entry name" value="Acetyltransf_1"/>
    <property type="match status" value="1"/>
</dbReference>
<organism evidence="2 3">
    <name type="scientific">Candidatus Bacteroides intestinavium</name>
    <dbReference type="NCBI Taxonomy" id="2838469"/>
    <lineage>
        <taxon>Bacteria</taxon>
        <taxon>Pseudomonadati</taxon>
        <taxon>Bacteroidota</taxon>
        <taxon>Bacteroidia</taxon>
        <taxon>Bacteroidales</taxon>
        <taxon>Bacteroidaceae</taxon>
        <taxon>Bacteroides</taxon>
    </lineage>
</organism>
<dbReference type="InterPro" id="IPR016181">
    <property type="entry name" value="Acyl_CoA_acyltransferase"/>
</dbReference>
<evidence type="ECO:0000259" key="1">
    <source>
        <dbReference type="PROSITE" id="PS51186"/>
    </source>
</evidence>
<dbReference type="PROSITE" id="PS51186">
    <property type="entry name" value="GNAT"/>
    <property type="match status" value="1"/>
</dbReference>
<sequence>MTAYHFAQNEQEVKQMNIRFEPVPRNEFGDFKKDVKEIFAIGVIEHFGMPDDGEPVPDRDVDEALYHPKADVFYVYQDNRRVGGVVLTIDKETHRNKMDLFYIYPDCHSQGLGYAVWKQIESMYPATKVWELVTPCFEKRNIHFYVNKCGFHIVEYFNARHKDPDYPDSEYEYRAEYFRFEKLMKP</sequence>
<accession>A0A9D2HPW6</accession>
<comment type="caution">
    <text evidence="2">The sequence shown here is derived from an EMBL/GenBank/DDBJ whole genome shotgun (WGS) entry which is preliminary data.</text>
</comment>
<reference evidence="2" key="2">
    <citation type="submission" date="2021-04" db="EMBL/GenBank/DDBJ databases">
        <authorList>
            <person name="Gilroy R."/>
        </authorList>
    </citation>
    <scope>NUCLEOTIDE SEQUENCE</scope>
    <source>
        <strain evidence="2">ChiHecec1B25-7008</strain>
    </source>
</reference>
<dbReference type="SUPFAM" id="SSF55729">
    <property type="entry name" value="Acyl-CoA N-acyltransferases (Nat)"/>
    <property type="match status" value="1"/>
</dbReference>
<reference evidence="2" key="1">
    <citation type="journal article" date="2021" name="PeerJ">
        <title>Extensive microbial diversity within the chicken gut microbiome revealed by metagenomics and culture.</title>
        <authorList>
            <person name="Gilroy R."/>
            <person name="Ravi A."/>
            <person name="Getino M."/>
            <person name="Pursley I."/>
            <person name="Horton D.L."/>
            <person name="Alikhan N.F."/>
            <person name="Baker D."/>
            <person name="Gharbi K."/>
            <person name="Hall N."/>
            <person name="Watson M."/>
            <person name="Adriaenssens E.M."/>
            <person name="Foster-Nyarko E."/>
            <person name="Jarju S."/>
            <person name="Secka A."/>
            <person name="Antonio M."/>
            <person name="Oren A."/>
            <person name="Chaudhuri R.R."/>
            <person name="La Ragione R."/>
            <person name="Hildebrand F."/>
            <person name="Pallen M.J."/>
        </authorList>
    </citation>
    <scope>NUCLEOTIDE SEQUENCE</scope>
    <source>
        <strain evidence="2">ChiHecec1B25-7008</strain>
    </source>
</reference>
<protein>
    <submittedName>
        <fullName evidence="2">GNAT family N-acetyltransferase</fullName>
    </submittedName>
</protein>
<dbReference type="GO" id="GO:0016747">
    <property type="term" value="F:acyltransferase activity, transferring groups other than amino-acyl groups"/>
    <property type="evidence" value="ECO:0007669"/>
    <property type="project" value="InterPro"/>
</dbReference>
<proteinExistence type="predicted"/>
<evidence type="ECO:0000313" key="2">
    <source>
        <dbReference type="EMBL" id="HJA82830.1"/>
    </source>
</evidence>
<dbReference type="InterPro" id="IPR000182">
    <property type="entry name" value="GNAT_dom"/>
</dbReference>
<dbReference type="Gene3D" id="3.40.630.30">
    <property type="match status" value="1"/>
</dbReference>
<evidence type="ECO:0000313" key="3">
    <source>
        <dbReference type="Proteomes" id="UP000823860"/>
    </source>
</evidence>
<dbReference type="EMBL" id="DWZE01000031">
    <property type="protein sequence ID" value="HJA82830.1"/>
    <property type="molecule type" value="Genomic_DNA"/>
</dbReference>
<dbReference type="AlphaFoldDB" id="A0A9D2HPW6"/>